<dbReference type="Pfam" id="PF00874">
    <property type="entry name" value="PRD"/>
    <property type="match status" value="2"/>
</dbReference>
<dbReference type="Gene3D" id="1.10.1790.10">
    <property type="entry name" value="PRD domain"/>
    <property type="match status" value="2"/>
</dbReference>
<evidence type="ECO:0000256" key="2">
    <source>
        <dbReference type="ARBA" id="ARBA00022884"/>
    </source>
</evidence>
<evidence type="ECO:0000313" key="8">
    <source>
        <dbReference type="EMBL" id="MPM10175.1"/>
    </source>
</evidence>
<dbReference type="Gene3D" id="2.30.24.10">
    <property type="entry name" value="CAT RNA-binding domain"/>
    <property type="match status" value="1"/>
</dbReference>
<keyword evidence="2" id="KW-0694">RNA-binding</keyword>
<reference evidence="8" key="1">
    <citation type="submission" date="2019-08" db="EMBL/GenBank/DDBJ databases">
        <authorList>
            <person name="Kucharzyk K."/>
            <person name="Murdoch R.W."/>
            <person name="Higgins S."/>
            <person name="Loffler F."/>
        </authorList>
    </citation>
    <scope>NUCLEOTIDE SEQUENCE</scope>
</reference>
<comment type="caution">
    <text evidence="8">The sequence shown here is derived from an EMBL/GenBank/DDBJ whole genome shotgun (WGS) entry which is preliminary data.</text>
</comment>
<keyword evidence="1" id="KW-0677">Repeat</keyword>
<evidence type="ECO:0000259" key="7">
    <source>
        <dbReference type="PROSITE" id="PS51372"/>
    </source>
</evidence>
<dbReference type="SMART" id="SM01061">
    <property type="entry name" value="CAT_RBD"/>
    <property type="match status" value="1"/>
</dbReference>
<dbReference type="SUPFAM" id="SSF63520">
    <property type="entry name" value="PTS-regulatory domain, PRD"/>
    <property type="match status" value="2"/>
</dbReference>
<evidence type="ECO:0000256" key="4">
    <source>
        <dbReference type="ARBA" id="ARBA00023159"/>
    </source>
</evidence>
<dbReference type="PROSITE" id="PS51372">
    <property type="entry name" value="PRD_2"/>
    <property type="match status" value="2"/>
</dbReference>
<organism evidence="8">
    <name type="scientific">bioreactor metagenome</name>
    <dbReference type="NCBI Taxonomy" id="1076179"/>
    <lineage>
        <taxon>unclassified sequences</taxon>
        <taxon>metagenomes</taxon>
        <taxon>ecological metagenomes</taxon>
    </lineage>
</organism>
<dbReference type="InterPro" id="IPR011608">
    <property type="entry name" value="PRD"/>
</dbReference>
<dbReference type="PANTHER" id="PTHR30185:SF15">
    <property type="entry name" value="CRYPTIC BETA-GLUCOSIDE BGL OPERON ANTITERMINATOR"/>
    <property type="match status" value="1"/>
</dbReference>
<evidence type="ECO:0000256" key="1">
    <source>
        <dbReference type="ARBA" id="ARBA00022737"/>
    </source>
</evidence>
<feature type="domain" description="PRD" evidence="7">
    <location>
        <begin position="66"/>
        <end position="171"/>
    </location>
</feature>
<dbReference type="EMBL" id="VSSQ01001660">
    <property type="protein sequence ID" value="MPM10175.1"/>
    <property type="molecule type" value="Genomic_DNA"/>
</dbReference>
<dbReference type="SUPFAM" id="SSF50151">
    <property type="entry name" value="SacY-like RNA-binding domain"/>
    <property type="match status" value="1"/>
</dbReference>
<keyword evidence="4" id="KW-0010">Activator</keyword>
<protein>
    <submittedName>
        <fullName evidence="8">Transcription antiterminator LicT</fullName>
    </submittedName>
</protein>
<evidence type="ECO:0000256" key="3">
    <source>
        <dbReference type="ARBA" id="ARBA00023015"/>
    </source>
</evidence>
<dbReference type="InterPro" id="IPR004341">
    <property type="entry name" value="CAT_RNA-bd_dom"/>
</dbReference>
<dbReference type="NCBIfam" id="NF046042">
    <property type="entry name" value="LicT"/>
    <property type="match status" value="1"/>
</dbReference>
<dbReference type="InterPro" id="IPR050661">
    <property type="entry name" value="BglG_antiterminators"/>
</dbReference>
<accession>A0A644X1Y8</accession>
<dbReference type="GO" id="GO:0045893">
    <property type="term" value="P:positive regulation of DNA-templated transcription"/>
    <property type="evidence" value="ECO:0007669"/>
    <property type="project" value="InterPro"/>
</dbReference>
<keyword evidence="5" id="KW-0804">Transcription</keyword>
<dbReference type="InterPro" id="IPR036650">
    <property type="entry name" value="CAT_RNA-bd_dom_sf"/>
</dbReference>
<dbReference type="PROSITE" id="PS00654">
    <property type="entry name" value="PRD_1"/>
    <property type="match status" value="1"/>
</dbReference>
<name>A0A644X1Y8_9ZZZZ</name>
<dbReference type="PANTHER" id="PTHR30185">
    <property type="entry name" value="CRYPTIC BETA-GLUCOSIDE BGL OPERON ANTITERMINATOR"/>
    <property type="match status" value="1"/>
</dbReference>
<dbReference type="InterPro" id="IPR036634">
    <property type="entry name" value="PRD_sf"/>
</dbReference>
<proteinExistence type="inferred from homology"/>
<keyword evidence="3" id="KW-0805">Transcription regulation</keyword>
<sequence length="282" mass="33048">MIVEKILNNNVVVSIDPKTKKEVILMGSGIAFKRKIGQEIEDDKIEKVFVVDDKRMGNKLKKLINQIPDGIFELAHEIITYADKELNRKLDKQIYISLSDHIAFAIKRYKNKVQIKNDLLEEIRRIHKEEYKIALWAVGYINNKLRINLPEDEAGFIALHIVNASYQETAKESVVATNIIKGILNIIRYYYSVEFNEEDLNYDRLLTHLKYFAKRVITNNQNENDTSEFLEIASRSYPEAFDCAEKIKVYIENNYDYKVNEDEIVYLTMHIHRVISVLRSNQ</sequence>
<dbReference type="AlphaFoldDB" id="A0A644X1Y8"/>
<feature type="domain" description="PRD" evidence="7">
    <location>
        <begin position="172"/>
        <end position="281"/>
    </location>
</feature>
<comment type="similarity">
    <text evidence="6">Belongs to the transcriptional antiterminator BglG family.</text>
</comment>
<dbReference type="Pfam" id="PF03123">
    <property type="entry name" value="CAT_RBD"/>
    <property type="match status" value="1"/>
</dbReference>
<gene>
    <name evidence="8" type="primary">licT_1</name>
    <name evidence="8" type="ORF">SDC9_56500</name>
</gene>
<evidence type="ECO:0000256" key="6">
    <source>
        <dbReference type="ARBA" id="ARBA00038510"/>
    </source>
</evidence>
<dbReference type="GO" id="GO:0003723">
    <property type="term" value="F:RNA binding"/>
    <property type="evidence" value="ECO:0007669"/>
    <property type="project" value="UniProtKB-KW"/>
</dbReference>
<evidence type="ECO:0000256" key="5">
    <source>
        <dbReference type="ARBA" id="ARBA00023163"/>
    </source>
</evidence>
<dbReference type="InterPro" id="IPR001550">
    <property type="entry name" value="Transcrpt_antitermin_CS"/>
</dbReference>